<evidence type="ECO:0000313" key="3">
    <source>
        <dbReference type="Proteomes" id="UP000239007"/>
    </source>
</evidence>
<dbReference type="AlphaFoldDB" id="A0A2S7UTS5"/>
<evidence type="ECO:0000313" key="2">
    <source>
        <dbReference type="EMBL" id="PQJ52680.1"/>
    </source>
</evidence>
<accession>A0A2S7UTS5</accession>
<feature type="chain" id="PRO_5015455655" evidence="1">
    <location>
        <begin position="19"/>
        <end position="148"/>
    </location>
</feature>
<dbReference type="OrthoDB" id="6227741at2"/>
<comment type="caution">
    <text evidence="2">The sequence shown here is derived from an EMBL/GenBank/DDBJ whole genome shotgun (WGS) entry which is preliminary data.</text>
</comment>
<gene>
    <name evidence="2" type="ORF">BTO11_02780</name>
</gene>
<protein>
    <submittedName>
        <fullName evidence="2">Uncharacterized protein</fullName>
    </submittedName>
</protein>
<evidence type="ECO:0000256" key="1">
    <source>
        <dbReference type="SAM" id="SignalP"/>
    </source>
</evidence>
<feature type="signal peptide" evidence="1">
    <location>
        <begin position="1"/>
        <end position="18"/>
    </location>
</feature>
<proteinExistence type="predicted"/>
<keyword evidence="1" id="KW-0732">Signal</keyword>
<keyword evidence="3" id="KW-1185">Reference proteome</keyword>
<organism evidence="2 3">
    <name type="scientific">Psychrosphaera saromensis</name>
    <dbReference type="NCBI Taxonomy" id="716813"/>
    <lineage>
        <taxon>Bacteria</taxon>
        <taxon>Pseudomonadati</taxon>
        <taxon>Pseudomonadota</taxon>
        <taxon>Gammaproteobacteria</taxon>
        <taxon>Alteromonadales</taxon>
        <taxon>Pseudoalteromonadaceae</taxon>
        <taxon>Psychrosphaera</taxon>
    </lineage>
</organism>
<dbReference type="EMBL" id="MSCH01000003">
    <property type="protein sequence ID" value="PQJ52680.1"/>
    <property type="molecule type" value="Genomic_DNA"/>
</dbReference>
<reference evidence="2 3" key="1">
    <citation type="submission" date="2016-12" db="EMBL/GenBank/DDBJ databases">
        <title>Diversity of luminous bacteria.</title>
        <authorList>
            <person name="Yoshizawa S."/>
            <person name="Kogure K."/>
        </authorList>
    </citation>
    <scope>NUCLEOTIDE SEQUENCE [LARGE SCALE GENOMIC DNA]</scope>
    <source>
        <strain evidence="2 3">SA4-48</strain>
    </source>
</reference>
<name>A0A2S7UTS5_9GAMM</name>
<sequence length="148" mass="16540">MTKYLFLCLCLLSNGVFASSAGVDVRNTVEDTKAIYWLNQEKNKAIAYGNWGSFELLKDFIKTTTLKDGVRKRATNLKNADVLLLAPSNLDKILKVYFSDDFMTVNGQTYSADPALISKFRGINSSRSAQGDSFSVNMLDEKLLNTLY</sequence>
<dbReference type="RefSeq" id="WP_105051147.1">
    <property type="nucleotide sequence ID" value="NZ_BMYG01000004.1"/>
</dbReference>
<dbReference type="Proteomes" id="UP000239007">
    <property type="component" value="Unassembled WGS sequence"/>
</dbReference>